<evidence type="ECO:0000259" key="3">
    <source>
        <dbReference type="Pfam" id="PF04321"/>
    </source>
</evidence>
<reference evidence="4 5" key="1">
    <citation type="submission" date="2010-11" db="EMBL/GenBank/DDBJ databases">
        <title>Complete sequence of Halanaerobium sp. sapolanicus.</title>
        <authorList>
            <consortium name="US DOE Joint Genome Institute"/>
            <person name="Lucas S."/>
            <person name="Copeland A."/>
            <person name="Lapidus A."/>
            <person name="Cheng J.-F."/>
            <person name="Bruce D."/>
            <person name="Goodwin L."/>
            <person name="Pitluck S."/>
            <person name="Davenport K."/>
            <person name="Detter J.C."/>
            <person name="Han C."/>
            <person name="Tapia R."/>
            <person name="Land M."/>
            <person name="Hauser L."/>
            <person name="Jeffries C."/>
            <person name="Kyrpides N."/>
            <person name="Ivanova N."/>
            <person name="Mikhailova N."/>
            <person name="Begemann M.B."/>
            <person name="Mormile M.R."/>
            <person name="Wall J.D."/>
            <person name="Elias D.A."/>
            <person name="Woyke T."/>
        </authorList>
    </citation>
    <scope>NUCLEOTIDE SEQUENCE [LARGE SCALE GENOMIC DNA]</scope>
    <source>
        <strain evidence="5">sapolanicus</strain>
    </source>
</reference>
<dbReference type="NCBIfam" id="TIGR01214">
    <property type="entry name" value="rmlD"/>
    <property type="match status" value="1"/>
</dbReference>
<dbReference type="PANTHER" id="PTHR10491">
    <property type="entry name" value="DTDP-4-DEHYDRORHAMNOSE REDUCTASE"/>
    <property type="match status" value="1"/>
</dbReference>
<name>E4RM07_HALHG</name>
<dbReference type="GO" id="GO:0005829">
    <property type="term" value="C:cytosol"/>
    <property type="evidence" value="ECO:0007669"/>
    <property type="project" value="TreeGrafter"/>
</dbReference>
<dbReference type="EC" id="1.1.1.133" evidence="2"/>
<keyword evidence="2 4" id="KW-0560">Oxidoreductase</keyword>
<dbReference type="Gene3D" id="3.40.50.720">
    <property type="entry name" value="NAD(P)-binding Rossmann-like Domain"/>
    <property type="match status" value="1"/>
</dbReference>
<comment type="function">
    <text evidence="2">Catalyzes the reduction of dTDP-6-deoxy-L-lyxo-4-hexulose to yield dTDP-L-rhamnose.</text>
</comment>
<dbReference type="CDD" id="cd05254">
    <property type="entry name" value="dTDP_HR_like_SDR_e"/>
    <property type="match status" value="1"/>
</dbReference>
<dbReference type="Proteomes" id="UP000007434">
    <property type="component" value="Chromosome"/>
</dbReference>
<comment type="pathway">
    <text evidence="2">Carbohydrate biosynthesis; dTDP-L-rhamnose biosynthesis.</text>
</comment>
<keyword evidence="5" id="KW-1185">Reference proteome</keyword>
<dbReference type="eggNOG" id="COG1091">
    <property type="taxonomic scope" value="Bacteria"/>
</dbReference>
<organism evidence="4 5">
    <name type="scientific">Halanaerobium hydrogeniformans</name>
    <name type="common">Halanaerobium sp. (strain sapolanicus)</name>
    <dbReference type="NCBI Taxonomy" id="656519"/>
    <lineage>
        <taxon>Bacteria</taxon>
        <taxon>Bacillati</taxon>
        <taxon>Bacillota</taxon>
        <taxon>Clostridia</taxon>
        <taxon>Halanaerobiales</taxon>
        <taxon>Halanaerobiaceae</taxon>
        <taxon>Halanaerobium</taxon>
    </lineage>
</organism>
<dbReference type="InterPro" id="IPR036291">
    <property type="entry name" value="NAD(P)-bd_dom_sf"/>
</dbReference>
<dbReference type="GO" id="GO:0019305">
    <property type="term" value="P:dTDP-rhamnose biosynthetic process"/>
    <property type="evidence" value="ECO:0007669"/>
    <property type="project" value="UniProtKB-UniPathway"/>
</dbReference>
<dbReference type="InterPro" id="IPR029903">
    <property type="entry name" value="RmlD-like-bd"/>
</dbReference>
<dbReference type="PANTHER" id="PTHR10491:SF4">
    <property type="entry name" value="METHIONINE ADENOSYLTRANSFERASE 2 SUBUNIT BETA"/>
    <property type="match status" value="1"/>
</dbReference>
<dbReference type="KEGG" id="has:Halsa_0638"/>
<protein>
    <recommendedName>
        <fullName evidence="2">dTDP-4-dehydrorhamnose reductase</fullName>
        <ecNumber evidence="2">1.1.1.133</ecNumber>
    </recommendedName>
</protein>
<evidence type="ECO:0000256" key="1">
    <source>
        <dbReference type="ARBA" id="ARBA00010944"/>
    </source>
</evidence>
<evidence type="ECO:0000313" key="4">
    <source>
        <dbReference type="EMBL" id="ADQ14090.1"/>
    </source>
</evidence>
<dbReference type="STRING" id="656519.Halsa_0638"/>
<reference evidence="4 5" key="2">
    <citation type="journal article" date="2011" name="J. Bacteriol.">
        <title>Complete Genome Sequence of the Haloalkaliphilic, Hydrogen Producing Halanaerobium hydrogenoformans.</title>
        <authorList>
            <person name="Brown S.D."/>
            <person name="Begemann M.B."/>
            <person name="Mormile M.R."/>
            <person name="Wall J.D."/>
            <person name="Han C.S."/>
            <person name="Goodwin L.A."/>
            <person name="Pitluck S."/>
            <person name="Land M.L."/>
            <person name="Hauser L.J."/>
            <person name="Elias D.A."/>
        </authorList>
    </citation>
    <scope>NUCLEOTIDE SEQUENCE [LARGE SCALE GENOMIC DNA]</scope>
    <source>
        <strain evidence="5">sapolanicus</strain>
    </source>
</reference>
<dbReference type="RefSeq" id="WP_013405182.1">
    <property type="nucleotide sequence ID" value="NC_014654.1"/>
</dbReference>
<sequence length="280" mass="32195">MKVFLTGGTGQLGSALINLLRDKNIEYSAPTRKELDLKNKEKIKCSISKYKPDIIIHSAAYTNVEKAELEKDLAYKVNVESTKWIAKSVKEIDAKLLYISSDYVFDGKKEEAYENYDLPNPINYYGLTKYLGEKQIKTITDKAFIIRTSWLYGKNGNNFVKNILKLTKSNQKIKVIDDQIGSPTYTNDLAELILNIMKTKKYGIYHAVNEGFCSWYHFALEIVRAKNIKVNVKAIKSEKFISNIKRPKNSRLSTKSLENNGFNLLRNYKKALKEYLDCEV</sequence>
<dbReference type="AlphaFoldDB" id="E4RM07"/>
<accession>E4RM07</accession>
<dbReference type="Pfam" id="PF04321">
    <property type="entry name" value="RmlD_sub_bind"/>
    <property type="match status" value="1"/>
</dbReference>
<comment type="similarity">
    <text evidence="1 2">Belongs to the dTDP-4-dehydrorhamnose reductase family.</text>
</comment>
<dbReference type="UniPathway" id="UPA00124"/>
<feature type="domain" description="RmlD-like substrate binding" evidence="3">
    <location>
        <begin position="1"/>
        <end position="277"/>
    </location>
</feature>
<evidence type="ECO:0000313" key="5">
    <source>
        <dbReference type="Proteomes" id="UP000007434"/>
    </source>
</evidence>
<dbReference type="SUPFAM" id="SSF51735">
    <property type="entry name" value="NAD(P)-binding Rossmann-fold domains"/>
    <property type="match status" value="1"/>
</dbReference>
<evidence type="ECO:0000256" key="2">
    <source>
        <dbReference type="RuleBase" id="RU364082"/>
    </source>
</evidence>
<dbReference type="InterPro" id="IPR005913">
    <property type="entry name" value="dTDP_dehydrorham_reduct"/>
</dbReference>
<dbReference type="EMBL" id="CP002304">
    <property type="protein sequence ID" value="ADQ14090.1"/>
    <property type="molecule type" value="Genomic_DNA"/>
</dbReference>
<dbReference type="HOGENOM" id="CLU_045518_1_2_9"/>
<dbReference type="OrthoDB" id="9803892at2"/>
<dbReference type="GO" id="GO:0008831">
    <property type="term" value="F:dTDP-4-dehydrorhamnose reductase activity"/>
    <property type="evidence" value="ECO:0007669"/>
    <property type="project" value="UniProtKB-EC"/>
</dbReference>
<dbReference type="Gene3D" id="3.90.25.10">
    <property type="entry name" value="UDP-galactose 4-epimerase, domain 1"/>
    <property type="match status" value="1"/>
</dbReference>
<gene>
    <name evidence="4" type="ordered locus">Halsa_0638</name>
</gene>
<proteinExistence type="inferred from homology"/>
<keyword evidence="2" id="KW-0521">NADP</keyword>